<dbReference type="PANTHER" id="PTHR44591">
    <property type="entry name" value="STRESS RESPONSE REGULATOR PROTEIN 1"/>
    <property type="match status" value="1"/>
</dbReference>
<dbReference type="Gene3D" id="3.40.50.2300">
    <property type="match status" value="1"/>
</dbReference>
<name>A6GAP9_9BACT</name>
<dbReference type="EMBL" id="ABCS01000052">
    <property type="protein sequence ID" value="EDM77111.1"/>
    <property type="molecule type" value="Genomic_DNA"/>
</dbReference>
<dbReference type="SMART" id="SM00448">
    <property type="entry name" value="REC"/>
    <property type="match status" value="1"/>
</dbReference>
<evidence type="ECO:0000256" key="2">
    <source>
        <dbReference type="PROSITE-ProRule" id="PRU00169"/>
    </source>
</evidence>
<dbReference type="AlphaFoldDB" id="A6GAP9"/>
<proteinExistence type="predicted"/>
<gene>
    <name evidence="5" type="ORF">PPSIR1_19749</name>
</gene>
<dbReference type="InterPro" id="IPR001789">
    <property type="entry name" value="Sig_transdc_resp-reg_receiver"/>
</dbReference>
<dbReference type="STRING" id="391625.PPSIR1_19749"/>
<accession>A6GAP9</accession>
<evidence type="ECO:0000313" key="5">
    <source>
        <dbReference type="EMBL" id="EDM77111.1"/>
    </source>
</evidence>
<comment type="caution">
    <text evidence="5">The sequence shown here is derived from an EMBL/GenBank/DDBJ whole genome shotgun (WGS) entry which is preliminary data.</text>
</comment>
<protein>
    <submittedName>
        <fullName evidence="5">Response regulator</fullName>
    </submittedName>
</protein>
<evidence type="ECO:0000259" key="4">
    <source>
        <dbReference type="PROSITE" id="PS50110"/>
    </source>
</evidence>
<dbReference type="eggNOG" id="COG0745">
    <property type="taxonomic scope" value="Bacteria"/>
</dbReference>
<dbReference type="InterPro" id="IPR011006">
    <property type="entry name" value="CheY-like_superfamily"/>
</dbReference>
<feature type="domain" description="Response regulatory" evidence="4">
    <location>
        <begin position="30"/>
        <end position="155"/>
    </location>
</feature>
<dbReference type="GO" id="GO:0000160">
    <property type="term" value="P:phosphorelay signal transduction system"/>
    <property type="evidence" value="ECO:0007669"/>
    <property type="project" value="InterPro"/>
</dbReference>
<dbReference type="RefSeq" id="WP_006973791.1">
    <property type="nucleotide sequence ID" value="NZ_ABCS01000052.1"/>
</dbReference>
<dbReference type="CDD" id="cd00156">
    <property type="entry name" value="REC"/>
    <property type="match status" value="1"/>
</dbReference>
<organism evidence="5 6">
    <name type="scientific">Plesiocystis pacifica SIR-1</name>
    <dbReference type="NCBI Taxonomy" id="391625"/>
    <lineage>
        <taxon>Bacteria</taxon>
        <taxon>Pseudomonadati</taxon>
        <taxon>Myxococcota</taxon>
        <taxon>Polyangia</taxon>
        <taxon>Nannocystales</taxon>
        <taxon>Nannocystaceae</taxon>
        <taxon>Plesiocystis</taxon>
    </lineage>
</organism>
<sequence>MPISPPKVSPPKVGTGLGGGAPVVKASWKSALLIDPDEENRERVARILREAADQVSESEQELAIQEATNGTAAWALVERTRPDLIVAEILLEGMNGLQLLRRLKERYTDQAPRVMFVTYMSHEVDRYWALRNGATAFVIKPYEDDFLRDRSIKLLREDDNMGLDGNWPPSLS</sequence>
<dbReference type="Proteomes" id="UP000005801">
    <property type="component" value="Unassembled WGS sequence"/>
</dbReference>
<dbReference type="InterPro" id="IPR050595">
    <property type="entry name" value="Bact_response_regulator"/>
</dbReference>
<comment type="caution">
    <text evidence="2">Lacks conserved residue(s) required for the propagation of feature annotation.</text>
</comment>
<keyword evidence="1" id="KW-0597">Phosphoprotein</keyword>
<keyword evidence="6" id="KW-1185">Reference proteome</keyword>
<keyword evidence="3" id="KW-0175">Coiled coil</keyword>
<dbReference type="OrthoDB" id="7187989at2"/>
<dbReference type="PROSITE" id="PS50110">
    <property type="entry name" value="RESPONSE_REGULATORY"/>
    <property type="match status" value="1"/>
</dbReference>
<dbReference type="PANTHER" id="PTHR44591:SF3">
    <property type="entry name" value="RESPONSE REGULATORY DOMAIN-CONTAINING PROTEIN"/>
    <property type="match status" value="1"/>
</dbReference>
<evidence type="ECO:0000313" key="6">
    <source>
        <dbReference type="Proteomes" id="UP000005801"/>
    </source>
</evidence>
<dbReference type="SUPFAM" id="SSF52172">
    <property type="entry name" value="CheY-like"/>
    <property type="match status" value="1"/>
</dbReference>
<reference evidence="5 6" key="1">
    <citation type="submission" date="2007-06" db="EMBL/GenBank/DDBJ databases">
        <authorList>
            <person name="Shimkets L."/>
            <person name="Ferriera S."/>
            <person name="Johnson J."/>
            <person name="Kravitz S."/>
            <person name="Beeson K."/>
            <person name="Sutton G."/>
            <person name="Rogers Y.-H."/>
            <person name="Friedman R."/>
            <person name="Frazier M."/>
            <person name="Venter J.C."/>
        </authorList>
    </citation>
    <scope>NUCLEOTIDE SEQUENCE [LARGE SCALE GENOMIC DNA]</scope>
    <source>
        <strain evidence="5 6">SIR-1</strain>
    </source>
</reference>
<feature type="coiled-coil region" evidence="3">
    <location>
        <begin position="41"/>
        <end position="68"/>
    </location>
</feature>
<dbReference type="Pfam" id="PF00072">
    <property type="entry name" value="Response_reg"/>
    <property type="match status" value="1"/>
</dbReference>
<evidence type="ECO:0000256" key="3">
    <source>
        <dbReference type="SAM" id="Coils"/>
    </source>
</evidence>
<evidence type="ECO:0000256" key="1">
    <source>
        <dbReference type="ARBA" id="ARBA00022553"/>
    </source>
</evidence>